<dbReference type="GO" id="GO:0016758">
    <property type="term" value="F:hexosyltransferase activity"/>
    <property type="evidence" value="ECO:0007669"/>
    <property type="project" value="TreeGrafter"/>
</dbReference>
<dbReference type="AlphaFoldDB" id="A0A0H4I1E3"/>
<dbReference type="STRING" id="330734.ABA45_10375"/>
<dbReference type="KEGG" id="mpq:ABA45_10375"/>
<dbReference type="PANTHER" id="PTHR45947">
    <property type="entry name" value="SULFOQUINOVOSYL TRANSFERASE SQD2"/>
    <property type="match status" value="1"/>
</dbReference>
<evidence type="ECO:0000259" key="2">
    <source>
        <dbReference type="Pfam" id="PF13439"/>
    </source>
</evidence>
<dbReference type="InterPro" id="IPR050194">
    <property type="entry name" value="Glycosyltransferase_grp1"/>
</dbReference>
<dbReference type="CDD" id="cd03801">
    <property type="entry name" value="GT4_PimA-like"/>
    <property type="match status" value="1"/>
</dbReference>
<dbReference type="Pfam" id="PF13439">
    <property type="entry name" value="Glyco_transf_4"/>
    <property type="match status" value="1"/>
</dbReference>
<dbReference type="RefSeq" id="WP_048385904.1">
    <property type="nucleotide sequence ID" value="NZ_CP011494.1"/>
</dbReference>
<evidence type="ECO:0000313" key="4">
    <source>
        <dbReference type="Proteomes" id="UP000036406"/>
    </source>
</evidence>
<reference evidence="3 4" key="1">
    <citation type="submission" date="2015-05" db="EMBL/GenBank/DDBJ databases">
        <title>Complete genome of Marinobacter psychrophilus strain 20041T isolated from sea-ice of the Canadian Basin.</title>
        <authorList>
            <person name="Song L."/>
            <person name="Ren L."/>
            <person name="Yu Y."/>
            <person name="Wang X."/>
        </authorList>
    </citation>
    <scope>NUCLEOTIDE SEQUENCE [LARGE SCALE GENOMIC DNA]</scope>
    <source>
        <strain evidence="3 4">20041</strain>
    </source>
</reference>
<dbReference type="PATRIC" id="fig|330734.3.peg.2182"/>
<dbReference type="Gene3D" id="3.40.50.2000">
    <property type="entry name" value="Glycogen Phosphorylase B"/>
    <property type="match status" value="2"/>
</dbReference>
<dbReference type="InterPro" id="IPR028098">
    <property type="entry name" value="Glyco_trans_4-like_N"/>
</dbReference>
<keyword evidence="4" id="KW-1185">Reference proteome</keyword>
<dbReference type="PANTHER" id="PTHR45947:SF3">
    <property type="entry name" value="SULFOQUINOVOSYL TRANSFERASE SQD2"/>
    <property type="match status" value="1"/>
</dbReference>
<sequence length="379" mass="42482">MRKILLVSEIFPPTHGGSGRWFWEIYSRFSVGNVACLVGEHPNATVIDSTFPHPIQRFALSSSEWGLRSFSGLRYYLKVWNRLRKLVKSEGITQIHCGRILPEGLAAMLIKLTHGVPYTCYVHGEDVEVALTSRELKLLTRLVMQRVERIVANSQNSRRILTEKWHLPEHKVVVMTPGVDVDKFTPSPSSQPLQKWVGKRVVLTVGRLQQRKGQDMMIRALPALEAQFPDLYYCIVGDGAEREPLARLATELGVSHMVEFVGEIDDAEMVEHYRHCDLFALPNRRIGNDDEGFGMVLLEAQACGRPVLAGDAGGTGETLVAEKTGVIVDCTEPEPLVKAVKALLSDMPRIDNMGSNGRVHMEQNFSWDKLAEKAIELFQ</sequence>
<organism evidence="3 4">
    <name type="scientific">Marinobacter psychrophilus</name>
    <dbReference type="NCBI Taxonomy" id="330734"/>
    <lineage>
        <taxon>Bacteria</taxon>
        <taxon>Pseudomonadati</taxon>
        <taxon>Pseudomonadota</taxon>
        <taxon>Gammaproteobacteria</taxon>
        <taxon>Pseudomonadales</taxon>
        <taxon>Marinobacteraceae</taxon>
        <taxon>Marinobacter</taxon>
    </lineage>
</organism>
<keyword evidence="3" id="KW-0808">Transferase</keyword>
<name>A0A0H4I1E3_9GAMM</name>
<feature type="domain" description="Glycosyltransferase subfamily 4-like N-terminal" evidence="2">
    <location>
        <begin position="65"/>
        <end position="182"/>
    </location>
</feature>
<dbReference type="Pfam" id="PF00534">
    <property type="entry name" value="Glycos_transf_1"/>
    <property type="match status" value="1"/>
</dbReference>
<dbReference type="InterPro" id="IPR001296">
    <property type="entry name" value="Glyco_trans_1"/>
</dbReference>
<dbReference type="EMBL" id="CP011494">
    <property type="protein sequence ID" value="AKO52759.1"/>
    <property type="molecule type" value="Genomic_DNA"/>
</dbReference>
<accession>A0A0H4I1E3</accession>
<protein>
    <submittedName>
        <fullName evidence="3">Glycosyl transferase family 1</fullName>
    </submittedName>
</protein>
<gene>
    <name evidence="3" type="ORF">ABA45_10375</name>
</gene>
<proteinExistence type="predicted"/>
<feature type="domain" description="Glycosyl transferase family 1" evidence="1">
    <location>
        <begin position="195"/>
        <end position="358"/>
    </location>
</feature>
<dbReference type="Proteomes" id="UP000036406">
    <property type="component" value="Chromosome"/>
</dbReference>
<evidence type="ECO:0000259" key="1">
    <source>
        <dbReference type="Pfam" id="PF00534"/>
    </source>
</evidence>
<evidence type="ECO:0000313" key="3">
    <source>
        <dbReference type="EMBL" id="AKO52759.1"/>
    </source>
</evidence>
<dbReference type="SUPFAM" id="SSF53756">
    <property type="entry name" value="UDP-Glycosyltransferase/glycogen phosphorylase"/>
    <property type="match status" value="1"/>
</dbReference>